<feature type="region of interest" description="Disordered" evidence="4">
    <location>
        <begin position="373"/>
        <end position="401"/>
    </location>
</feature>
<organism evidence="5 6">
    <name type="scientific">Musa balbisiana</name>
    <name type="common">Banana</name>
    <dbReference type="NCBI Taxonomy" id="52838"/>
    <lineage>
        <taxon>Eukaryota</taxon>
        <taxon>Viridiplantae</taxon>
        <taxon>Streptophyta</taxon>
        <taxon>Embryophyta</taxon>
        <taxon>Tracheophyta</taxon>
        <taxon>Spermatophyta</taxon>
        <taxon>Magnoliopsida</taxon>
        <taxon>Liliopsida</taxon>
        <taxon>Zingiberales</taxon>
        <taxon>Musaceae</taxon>
        <taxon>Musa</taxon>
    </lineage>
</organism>
<keyword evidence="6" id="KW-1185">Reference proteome</keyword>
<dbReference type="FunFam" id="1.25.70.10:FF:000001">
    <property type="entry name" value="Mitochondrial transcription termination factor-like"/>
    <property type="match status" value="1"/>
</dbReference>
<proteinExistence type="inferred from homology"/>
<dbReference type="Proteomes" id="UP000317650">
    <property type="component" value="Chromosome 10"/>
</dbReference>
<evidence type="ECO:0000256" key="3">
    <source>
        <dbReference type="ARBA" id="ARBA00022946"/>
    </source>
</evidence>
<dbReference type="SMART" id="SM00733">
    <property type="entry name" value="Mterf"/>
    <property type="match status" value="5"/>
</dbReference>
<dbReference type="PANTHER" id="PTHR13068">
    <property type="entry name" value="CGI-12 PROTEIN-RELATED"/>
    <property type="match status" value="1"/>
</dbReference>
<comment type="similarity">
    <text evidence="1">Belongs to the mTERF family.</text>
</comment>
<keyword evidence="3" id="KW-0809">Transit peptide</keyword>
<dbReference type="GO" id="GO:0003676">
    <property type="term" value="F:nucleic acid binding"/>
    <property type="evidence" value="ECO:0007669"/>
    <property type="project" value="InterPro"/>
</dbReference>
<name>A0A4S8ITW8_MUSBA</name>
<dbReference type="EMBL" id="PYDT01000008">
    <property type="protein sequence ID" value="THU52155.1"/>
    <property type="molecule type" value="Genomic_DNA"/>
</dbReference>
<evidence type="ECO:0000313" key="6">
    <source>
        <dbReference type="Proteomes" id="UP000317650"/>
    </source>
</evidence>
<dbReference type="InterPro" id="IPR038538">
    <property type="entry name" value="MTERF_sf"/>
</dbReference>
<dbReference type="AlphaFoldDB" id="A0A4S8ITW8"/>
<protein>
    <submittedName>
        <fullName evidence="5">Uncharacterized protein</fullName>
    </submittedName>
</protein>
<evidence type="ECO:0000256" key="2">
    <source>
        <dbReference type="ARBA" id="ARBA00022472"/>
    </source>
</evidence>
<dbReference type="InterPro" id="IPR003690">
    <property type="entry name" value="MTERF"/>
</dbReference>
<dbReference type="STRING" id="52838.A0A4S8ITW8"/>
<dbReference type="Gene3D" id="1.25.70.10">
    <property type="entry name" value="Transcription termination factor 3, mitochondrial"/>
    <property type="match status" value="1"/>
</dbReference>
<keyword evidence="2" id="KW-0806">Transcription termination</keyword>
<evidence type="ECO:0000256" key="1">
    <source>
        <dbReference type="ARBA" id="ARBA00007692"/>
    </source>
</evidence>
<evidence type="ECO:0000256" key="4">
    <source>
        <dbReference type="SAM" id="MobiDB-lite"/>
    </source>
</evidence>
<sequence>MDRICEKVLSSSSPSIEFFKQSGWSDAQVMRLMQREPRFLHANVETILKPRMRSLQDMGFSDTEIVQLVSSCPNVLKLRDIQPRINFWRSLLGSNERLIKACRRNMCLLTSSLAQKIEPNVSLLRECGISEKFITWIVVALLSFFCRTNKCINESIKHVEELGVSCDCKMFPHALVTVITLRRSRFDATFATLMSFGWSQPDSIAAFRRHPAIWNYSKKNLSDKMTFLMKEAGCEPTYIIDHPVLLTYSLEKRLRPRYEVMNFLDQNKLLDKGRNLLSVMLLSEEKFRNKFLFLLRKEKFIAQYDSYVVAVQGKHYMRTASSNSHPCPNAAVKLSPSLQRPRLRRFRWRKAASAALSSSVDLLSLRRFPPRTVDAAASSPSANGDSARYLSLTPPPPPVPH</sequence>
<evidence type="ECO:0000313" key="5">
    <source>
        <dbReference type="EMBL" id="THU52155.1"/>
    </source>
</evidence>
<gene>
    <name evidence="5" type="ORF">C4D60_Mb10t01010</name>
</gene>
<reference evidence="5 6" key="1">
    <citation type="journal article" date="2019" name="Nat. Plants">
        <title>Genome sequencing of Musa balbisiana reveals subgenome evolution and function divergence in polyploid bananas.</title>
        <authorList>
            <person name="Yao X."/>
        </authorList>
    </citation>
    <scope>NUCLEOTIDE SEQUENCE [LARGE SCALE GENOMIC DNA]</scope>
    <source>
        <strain evidence="6">cv. DH-PKW</strain>
        <tissue evidence="5">Leaves</tissue>
    </source>
</reference>
<keyword evidence="2" id="KW-0805">Transcription regulation</keyword>
<dbReference type="GO" id="GO:0006353">
    <property type="term" value="P:DNA-templated transcription termination"/>
    <property type="evidence" value="ECO:0007669"/>
    <property type="project" value="UniProtKB-KW"/>
</dbReference>
<keyword evidence="2" id="KW-0804">Transcription</keyword>
<comment type="caution">
    <text evidence="5">The sequence shown here is derived from an EMBL/GenBank/DDBJ whole genome shotgun (WGS) entry which is preliminary data.</text>
</comment>
<accession>A0A4S8ITW8</accession>
<dbReference type="Pfam" id="PF02536">
    <property type="entry name" value="mTERF"/>
    <property type="match status" value="1"/>
</dbReference>
<dbReference type="PANTHER" id="PTHR13068:SF236">
    <property type="entry name" value="OS02G0749800 PROTEIN"/>
    <property type="match status" value="1"/>
</dbReference>